<sequence>MMSDNDIAFLTRKEMGNRRIAGKMKKAENRNENAAISKKEHGYRHRISSFDRLAYEGFMHSDRVPVGASISHQNMCQKIWVRNQNKEDARVVEIQSQQKDAVTYKRLGAYTSRDAYQACMTLWVNGDMSNNSGLKPRVKPTWHRRMFKRPMMLQSMHASKQGTASPFRERLIGFRCQPAERLLQLLTQVPEEEEEVEEDNASHGVHLHGSTKLPPHAPDPLSSHPIPTFQDTSSWCNGQQQTLIEEHMLIHNQVPAGLRPETAGLRQHLQPHNTDDMLMPEPSFASTDEFTLVGSSHHLMEYRRELEDLGGLDDLQHYDGLEPDLTLARITAWDSSGCEALSRSSSAACWEELIILAPISATVHATLSAAVDMDSSPIIQAFSNETGSREALQLDEAGDNEVAGGMCAGRMTGEAILIDLKALIELSRMKRHATIKKKKRIKQVSKKAPFTVPDPVNHIAEIDEESCYDRGDLTKLVMRTSDSASPISTEVSRSASTTLADALLDAENLIRPEALPGPSSSVTLLVLAHAPVWWTASHCNVQRQDKEEQRQQAPSNNKHNQDGEEDDDEFILL</sequence>
<dbReference type="AlphaFoldDB" id="A0A250X9A7"/>
<dbReference type="EMBL" id="BEGY01000044">
    <property type="protein sequence ID" value="GAX79651.1"/>
    <property type="molecule type" value="Genomic_DNA"/>
</dbReference>
<organism evidence="2 3">
    <name type="scientific">Chlamydomonas eustigma</name>
    <dbReference type="NCBI Taxonomy" id="1157962"/>
    <lineage>
        <taxon>Eukaryota</taxon>
        <taxon>Viridiplantae</taxon>
        <taxon>Chlorophyta</taxon>
        <taxon>core chlorophytes</taxon>
        <taxon>Chlorophyceae</taxon>
        <taxon>CS clade</taxon>
        <taxon>Chlamydomonadales</taxon>
        <taxon>Chlamydomonadaceae</taxon>
        <taxon>Chlamydomonas</taxon>
    </lineage>
</organism>
<evidence type="ECO:0000256" key="1">
    <source>
        <dbReference type="SAM" id="MobiDB-lite"/>
    </source>
</evidence>
<accession>A0A250X9A7</accession>
<evidence type="ECO:0000313" key="3">
    <source>
        <dbReference type="Proteomes" id="UP000232323"/>
    </source>
</evidence>
<name>A0A250X9A7_9CHLO</name>
<gene>
    <name evidence="2" type="ORF">CEUSTIGMA_g7092.t1</name>
</gene>
<proteinExistence type="predicted"/>
<keyword evidence="3" id="KW-1185">Reference proteome</keyword>
<dbReference type="Proteomes" id="UP000232323">
    <property type="component" value="Unassembled WGS sequence"/>
</dbReference>
<feature type="region of interest" description="Disordered" evidence="1">
    <location>
        <begin position="543"/>
        <end position="573"/>
    </location>
</feature>
<protein>
    <submittedName>
        <fullName evidence="2">Uncharacterized protein</fullName>
    </submittedName>
</protein>
<feature type="compositionally biased region" description="Acidic residues" evidence="1">
    <location>
        <begin position="563"/>
        <end position="573"/>
    </location>
</feature>
<reference evidence="2 3" key="1">
    <citation type="submission" date="2017-08" db="EMBL/GenBank/DDBJ databases">
        <title>Acidophilic green algal genome provides insights into adaptation to an acidic environment.</title>
        <authorList>
            <person name="Hirooka S."/>
            <person name="Hirose Y."/>
            <person name="Kanesaki Y."/>
            <person name="Higuchi S."/>
            <person name="Fujiwara T."/>
            <person name="Onuma R."/>
            <person name="Era A."/>
            <person name="Ohbayashi R."/>
            <person name="Uzuka A."/>
            <person name="Nozaki H."/>
            <person name="Yoshikawa H."/>
            <person name="Miyagishima S.Y."/>
        </authorList>
    </citation>
    <scope>NUCLEOTIDE SEQUENCE [LARGE SCALE GENOMIC DNA]</scope>
    <source>
        <strain evidence="2 3">NIES-2499</strain>
    </source>
</reference>
<evidence type="ECO:0000313" key="2">
    <source>
        <dbReference type="EMBL" id="GAX79651.1"/>
    </source>
</evidence>
<comment type="caution">
    <text evidence="2">The sequence shown here is derived from an EMBL/GenBank/DDBJ whole genome shotgun (WGS) entry which is preliminary data.</text>
</comment>